<organism evidence="4 5">
    <name type="scientific">Scleroderma citrinum Foug A</name>
    <dbReference type="NCBI Taxonomy" id="1036808"/>
    <lineage>
        <taxon>Eukaryota</taxon>
        <taxon>Fungi</taxon>
        <taxon>Dikarya</taxon>
        <taxon>Basidiomycota</taxon>
        <taxon>Agaricomycotina</taxon>
        <taxon>Agaricomycetes</taxon>
        <taxon>Agaricomycetidae</taxon>
        <taxon>Boletales</taxon>
        <taxon>Sclerodermatineae</taxon>
        <taxon>Sclerodermataceae</taxon>
        <taxon>Scleroderma</taxon>
    </lineage>
</organism>
<keyword evidence="1" id="KW-0677">Repeat</keyword>
<dbReference type="Pfam" id="PF24883">
    <property type="entry name" value="NPHP3_N"/>
    <property type="match status" value="1"/>
</dbReference>
<evidence type="ECO:0000313" key="5">
    <source>
        <dbReference type="Proteomes" id="UP000053989"/>
    </source>
</evidence>
<keyword evidence="5" id="KW-1185">Reference proteome</keyword>
<evidence type="ECO:0000259" key="3">
    <source>
        <dbReference type="Pfam" id="PF24883"/>
    </source>
</evidence>
<protein>
    <recommendedName>
        <fullName evidence="3">Nephrocystin 3-like N-terminal domain-containing protein</fullName>
    </recommendedName>
</protein>
<evidence type="ECO:0000256" key="2">
    <source>
        <dbReference type="SAM" id="MobiDB-lite"/>
    </source>
</evidence>
<dbReference type="HOGENOM" id="CLU_515014_0_0_1"/>
<reference evidence="5" key="2">
    <citation type="submission" date="2015-01" db="EMBL/GenBank/DDBJ databases">
        <title>Evolutionary Origins and Diversification of the Mycorrhizal Mutualists.</title>
        <authorList>
            <consortium name="DOE Joint Genome Institute"/>
            <consortium name="Mycorrhizal Genomics Consortium"/>
            <person name="Kohler A."/>
            <person name="Kuo A."/>
            <person name="Nagy L.G."/>
            <person name="Floudas D."/>
            <person name="Copeland A."/>
            <person name="Barry K.W."/>
            <person name="Cichocki N."/>
            <person name="Veneault-Fourrey C."/>
            <person name="LaButti K."/>
            <person name="Lindquist E.A."/>
            <person name="Lipzen A."/>
            <person name="Lundell T."/>
            <person name="Morin E."/>
            <person name="Murat C."/>
            <person name="Riley R."/>
            <person name="Ohm R."/>
            <person name="Sun H."/>
            <person name="Tunlid A."/>
            <person name="Henrissat B."/>
            <person name="Grigoriev I.V."/>
            <person name="Hibbett D.S."/>
            <person name="Martin F."/>
        </authorList>
    </citation>
    <scope>NUCLEOTIDE SEQUENCE [LARGE SCALE GENOMIC DNA]</scope>
    <source>
        <strain evidence="5">Foug A</strain>
    </source>
</reference>
<dbReference type="STRING" id="1036808.A0A0C3CT55"/>
<dbReference type="OrthoDB" id="3267051at2759"/>
<evidence type="ECO:0000256" key="1">
    <source>
        <dbReference type="ARBA" id="ARBA00022737"/>
    </source>
</evidence>
<name>A0A0C3CT55_9AGAM</name>
<gene>
    <name evidence="4" type="ORF">SCLCIDRAFT_33187</name>
</gene>
<sequence length="529" mass="58347">MVMVDEHETLMCVQENGSSTGVTQLSLRSVQDSSLLAETLKSYTIHSSHSGPLTRPETSHKGHLEHLVSTSPGSDGIRKRKMARLKNFLPNRSNQNIASSSTGDLLQGSTRVVPAHEIDAARKGLDTARLVVPVAQHSVELLKTFNTVVSTIADIHPYAQTALGMLTSAAQLIIMQANLDQSISSLLVKVRNVYEFLLEKVTLSSLDMMEDTLACRSLLAQVIDNCTQFFKSHSEKKKCLYVKPSSLTTFYPGSTAEKRLGKNIASETQTAVDDYKKPLDALMQQYRDRAIRDAHINVYRVLEDLNLDEGKFHRRLLTGSTPRGSSGFTARRGEESPAIAHTMALLSKNVGGLGSCFFFAGDRQTERRHEKMLSTISRDLANRDSAFRRVLAEVNEEDNVLKTTPDVMQQWEKPFLEPLSKVSGGIVGKVVLVIDALDESGADSSRKHILSVLTSTQAASFPPNFRILLTSRPLSDITRALGNAQHVKVVSLDNVPAIFTERDIRLFVSKELGGFDDTGKREINEVTQS</sequence>
<accession>A0A0C3CT55</accession>
<feature type="compositionally biased region" description="Basic and acidic residues" evidence="2">
    <location>
        <begin position="57"/>
        <end position="66"/>
    </location>
</feature>
<feature type="domain" description="Nephrocystin 3-like N-terminal" evidence="3">
    <location>
        <begin position="353"/>
        <end position="472"/>
    </location>
</feature>
<dbReference type="InterPro" id="IPR056884">
    <property type="entry name" value="NPHP3-like_N"/>
</dbReference>
<dbReference type="EMBL" id="KN822241">
    <property type="protein sequence ID" value="KIM51760.1"/>
    <property type="molecule type" value="Genomic_DNA"/>
</dbReference>
<feature type="region of interest" description="Disordered" evidence="2">
    <location>
        <begin position="46"/>
        <end position="77"/>
    </location>
</feature>
<evidence type="ECO:0000313" key="4">
    <source>
        <dbReference type="EMBL" id="KIM51760.1"/>
    </source>
</evidence>
<reference evidence="4 5" key="1">
    <citation type="submission" date="2014-04" db="EMBL/GenBank/DDBJ databases">
        <authorList>
            <consortium name="DOE Joint Genome Institute"/>
            <person name="Kuo A."/>
            <person name="Kohler A."/>
            <person name="Nagy L.G."/>
            <person name="Floudas D."/>
            <person name="Copeland A."/>
            <person name="Barry K.W."/>
            <person name="Cichocki N."/>
            <person name="Veneault-Fourrey C."/>
            <person name="LaButti K."/>
            <person name="Lindquist E.A."/>
            <person name="Lipzen A."/>
            <person name="Lundell T."/>
            <person name="Morin E."/>
            <person name="Murat C."/>
            <person name="Sun H."/>
            <person name="Tunlid A."/>
            <person name="Henrissat B."/>
            <person name="Grigoriev I.V."/>
            <person name="Hibbett D.S."/>
            <person name="Martin F."/>
            <person name="Nordberg H.P."/>
            <person name="Cantor M.N."/>
            <person name="Hua S.X."/>
        </authorList>
    </citation>
    <scope>NUCLEOTIDE SEQUENCE [LARGE SCALE GENOMIC DNA]</scope>
    <source>
        <strain evidence="4 5">Foug A</strain>
    </source>
</reference>
<dbReference type="PANTHER" id="PTHR10039">
    <property type="entry name" value="AMELOGENIN"/>
    <property type="match status" value="1"/>
</dbReference>
<dbReference type="Proteomes" id="UP000053989">
    <property type="component" value="Unassembled WGS sequence"/>
</dbReference>
<dbReference type="AlphaFoldDB" id="A0A0C3CT55"/>
<proteinExistence type="predicted"/>
<dbReference type="InParanoid" id="A0A0C3CT55"/>